<dbReference type="AlphaFoldDB" id="A0A1X0IBH2"/>
<dbReference type="EMBL" id="MVIE01000011">
    <property type="protein sequence ID" value="ORB42101.1"/>
    <property type="molecule type" value="Genomic_DNA"/>
</dbReference>
<accession>A0A1X0IBH2</accession>
<organism evidence="2 3">
    <name type="scientific">Mycobacterium paraseoulense</name>
    <dbReference type="NCBI Taxonomy" id="590652"/>
    <lineage>
        <taxon>Bacteria</taxon>
        <taxon>Bacillati</taxon>
        <taxon>Actinomycetota</taxon>
        <taxon>Actinomycetes</taxon>
        <taxon>Mycobacteriales</taxon>
        <taxon>Mycobacteriaceae</taxon>
        <taxon>Mycobacterium</taxon>
    </lineage>
</organism>
<gene>
    <name evidence="2" type="ORF">BST39_11505</name>
</gene>
<name>A0A1X0IBH2_9MYCO</name>
<keyword evidence="3" id="KW-1185">Reference proteome</keyword>
<dbReference type="STRING" id="590652.BST39_11505"/>
<dbReference type="Pfam" id="PF01744">
    <property type="entry name" value="GLTT"/>
    <property type="match status" value="1"/>
</dbReference>
<comment type="caution">
    <text evidence="2">The sequence shown here is derived from an EMBL/GenBank/DDBJ whole genome shotgun (WGS) entry which is preliminary data.</text>
</comment>
<evidence type="ECO:0000313" key="3">
    <source>
        <dbReference type="Proteomes" id="UP000192513"/>
    </source>
</evidence>
<proteinExistence type="predicted"/>
<feature type="region of interest" description="Disordered" evidence="1">
    <location>
        <begin position="51"/>
        <end position="80"/>
    </location>
</feature>
<evidence type="ECO:0000313" key="2">
    <source>
        <dbReference type="EMBL" id="ORB42101.1"/>
    </source>
</evidence>
<feature type="region of interest" description="Disordered" evidence="1">
    <location>
        <begin position="1"/>
        <end position="28"/>
    </location>
</feature>
<evidence type="ECO:0000256" key="1">
    <source>
        <dbReference type="SAM" id="MobiDB-lite"/>
    </source>
</evidence>
<dbReference type="Proteomes" id="UP000192513">
    <property type="component" value="Unassembled WGS sequence"/>
</dbReference>
<reference evidence="2 3" key="1">
    <citation type="submission" date="2017-02" db="EMBL/GenBank/DDBJ databases">
        <title>The new phylogeny of genus Mycobacterium.</title>
        <authorList>
            <person name="Tortoli E."/>
            <person name="Trovato A."/>
            <person name="Cirillo D.M."/>
        </authorList>
    </citation>
    <scope>NUCLEOTIDE SEQUENCE [LARGE SCALE GENOMIC DNA]</scope>
    <source>
        <strain evidence="2 3">DSM 45000</strain>
    </source>
</reference>
<protein>
    <submittedName>
        <fullName evidence="2">Uncharacterized protein</fullName>
    </submittedName>
</protein>
<dbReference type="InterPro" id="IPR008164">
    <property type="entry name" value="XGLTT_rpt"/>
</dbReference>
<sequence>MVGSAPGAVSPGVVGARPGVARPGLVKPGLVRPGLVRPGLVRPGLVNAGLVRPGVPSPGVPRPGVLAAPPPSAGTGGRLMPNCDNPCDRAPISSPGRSVITAACLKSWCSGGLLPAVDS</sequence>